<dbReference type="RefSeq" id="WP_118234241.1">
    <property type="nucleotide sequence ID" value="NZ_QRHL01000006.1"/>
</dbReference>
<dbReference type="NCBIfam" id="TIGR01484">
    <property type="entry name" value="HAD-SF-IIB"/>
    <property type="match status" value="1"/>
</dbReference>
<dbReference type="Proteomes" id="UP000284676">
    <property type="component" value="Unassembled WGS sequence"/>
</dbReference>
<sequence length="270" mass="30480">MSYKIIFTDLDDTLLNSEKKISQIDKEAIMKAQEAGIKFVLASGRPTFAMYNLAKELELEKYGSFILSFNGSIITNCKSGEHIFEESLTKEDLHLMYDFAKENSCHILTYVDDEIISETESEYIDVEVTLTKMPHKIVKNFKEAVNKPAVKCMILEEPSYLKEVEKKLKEKYGDKYSIAISKPFFLEVTKLGVDKGVALKNLVETLDMKIEESIAVGDSYNDLPMLKAAGLAACVENANEDIKKVCSFISKSNDEGGMAYLIENLIFNKR</sequence>
<dbReference type="SUPFAM" id="SSF56784">
    <property type="entry name" value="HAD-like"/>
    <property type="match status" value="1"/>
</dbReference>
<comment type="caution">
    <text evidence="1">The sequence shown here is derived from an EMBL/GenBank/DDBJ whole genome shotgun (WGS) entry which is preliminary data.</text>
</comment>
<organism evidence="1 2">
    <name type="scientific">Fusobacterium mortiferum</name>
    <dbReference type="NCBI Taxonomy" id="850"/>
    <lineage>
        <taxon>Bacteria</taxon>
        <taxon>Fusobacteriati</taxon>
        <taxon>Fusobacteriota</taxon>
        <taxon>Fusobacteriia</taxon>
        <taxon>Fusobacteriales</taxon>
        <taxon>Fusobacteriaceae</taxon>
        <taxon>Fusobacterium</taxon>
    </lineage>
</organism>
<dbReference type="Gene3D" id="3.40.50.1000">
    <property type="entry name" value="HAD superfamily/HAD-like"/>
    <property type="match status" value="1"/>
</dbReference>
<dbReference type="PANTHER" id="PTHR10000:SF8">
    <property type="entry name" value="HAD SUPERFAMILY HYDROLASE-LIKE, TYPE 3"/>
    <property type="match status" value="1"/>
</dbReference>
<dbReference type="SFLD" id="SFLDG01140">
    <property type="entry name" value="C2.B:_Phosphomannomutase_and_P"/>
    <property type="match status" value="1"/>
</dbReference>
<proteinExistence type="predicted"/>
<evidence type="ECO:0000313" key="2">
    <source>
        <dbReference type="Proteomes" id="UP000284676"/>
    </source>
</evidence>
<protein>
    <submittedName>
        <fullName evidence="1">HAD family phosphatase</fullName>
    </submittedName>
</protein>
<dbReference type="AlphaFoldDB" id="A0A414PX92"/>
<dbReference type="GO" id="GO:0005829">
    <property type="term" value="C:cytosol"/>
    <property type="evidence" value="ECO:0007669"/>
    <property type="project" value="TreeGrafter"/>
</dbReference>
<dbReference type="Pfam" id="PF08282">
    <property type="entry name" value="Hydrolase_3"/>
    <property type="match status" value="1"/>
</dbReference>
<dbReference type="InterPro" id="IPR006379">
    <property type="entry name" value="HAD-SF_hydro_IIB"/>
</dbReference>
<dbReference type="PANTHER" id="PTHR10000">
    <property type="entry name" value="PHOSPHOSERINE PHOSPHATASE"/>
    <property type="match status" value="1"/>
</dbReference>
<dbReference type="EMBL" id="QRHL01000006">
    <property type="protein sequence ID" value="RHF72962.1"/>
    <property type="molecule type" value="Genomic_DNA"/>
</dbReference>
<dbReference type="GO" id="GO:0016791">
    <property type="term" value="F:phosphatase activity"/>
    <property type="evidence" value="ECO:0007669"/>
    <property type="project" value="TreeGrafter"/>
</dbReference>
<dbReference type="NCBIfam" id="TIGR00099">
    <property type="entry name" value="Cof-subfamily"/>
    <property type="match status" value="1"/>
</dbReference>
<dbReference type="SFLD" id="SFLDS00003">
    <property type="entry name" value="Haloacid_Dehalogenase"/>
    <property type="match status" value="1"/>
</dbReference>
<dbReference type="CDD" id="cd07516">
    <property type="entry name" value="HAD_Pase"/>
    <property type="match status" value="1"/>
</dbReference>
<dbReference type="GO" id="GO:0000287">
    <property type="term" value="F:magnesium ion binding"/>
    <property type="evidence" value="ECO:0007669"/>
    <property type="project" value="TreeGrafter"/>
</dbReference>
<dbReference type="SFLD" id="SFLDG01144">
    <property type="entry name" value="C2.B.4:_PGP_Like"/>
    <property type="match status" value="1"/>
</dbReference>
<reference evidence="1 2" key="1">
    <citation type="submission" date="2018-08" db="EMBL/GenBank/DDBJ databases">
        <title>A genome reference for cultivated species of the human gut microbiota.</title>
        <authorList>
            <person name="Zou Y."/>
            <person name="Xue W."/>
            <person name="Luo G."/>
        </authorList>
    </citation>
    <scope>NUCLEOTIDE SEQUENCE [LARGE SCALE GENOMIC DNA]</scope>
    <source>
        <strain evidence="1 2">AM25-1</strain>
    </source>
</reference>
<gene>
    <name evidence="1" type="ORF">DW663_05425</name>
</gene>
<dbReference type="InterPro" id="IPR023214">
    <property type="entry name" value="HAD_sf"/>
</dbReference>
<accession>A0A414PX92</accession>
<evidence type="ECO:0000313" key="1">
    <source>
        <dbReference type="EMBL" id="RHF72962.1"/>
    </source>
</evidence>
<name>A0A414PX92_FUSMR</name>
<dbReference type="InterPro" id="IPR036412">
    <property type="entry name" value="HAD-like_sf"/>
</dbReference>
<dbReference type="InterPro" id="IPR000150">
    <property type="entry name" value="Cof"/>
</dbReference>
<dbReference type="Gene3D" id="3.30.1240.10">
    <property type="match status" value="1"/>
</dbReference>